<proteinExistence type="predicted"/>
<accession>A0ABY4B4H3</accession>
<feature type="signal peptide" evidence="1">
    <location>
        <begin position="1"/>
        <end position="21"/>
    </location>
</feature>
<organism evidence="2 3">
    <name type="scientific">Hymenobacter monticola</name>
    <dbReference type="NCBI Taxonomy" id="1705399"/>
    <lineage>
        <taxon>Bacteria</taxon>
        <taxon>Pseudomonadati</taxon>
        <taxon>Bacteroidota</taxon>
        <taxon>Cytophagia</taxon>
        <taxon>Cytophagales</taxon>
        <taxon>Hymenobacteraceae</taxon>
        <taxon>Hymenobacter</taxon>
    </lineage>
</organism>
<feature type="chain" id="PRO_5045346101" description="DUF4142 domain-containing protein" evidence="1">
    <location>
        <begin position="22"/>
        <end position="243"/>
    </location>
</feature>
<evidence type="ECO:0008006" key="4">
    <source>
        <dbReference type="Google" id="ProtNLM"/>
    </source>
</evidence>
<sequence>MKQLLFLGLLCGCTLPGVANAAPLPVAPVDTVSGHAHLVRKLMQSMCASLPGRGSSSDQKRTGAEATQYARQLYAAAVNQNSAAYHALLDTSDKAGIKHEEAVKRVAQDVQASLWRKCPNSATLFSQFAQTEQMKQFLAARLLDTGAAERLVLLPVATKVCKGLADADKESAISKRTVNQQDVLVEGLIRKNLAASRPQLETFYSKAQLANQEYIREILVKVMLLAIGQDGCGYFLMPPAIDE</sequence>
<keyword evidence="3" id="KW-1185">Reference proteome</keyword>
<reference evidence="2 3" key="1">
    <citation type="submission" date="2022-03" db="EMBL/GenBank/DDBJ databases">
        <title>Hymenobactersp. isolated from the air.</title>
        <authorList>
            <person name="Won M."/>
            <person name="Kwon S.-W."/>
        </authorList>
    </citation>
    <scope>NUCLEOTIDE SEQUENCE [LARGE SCALE GENOMIC DNA]</scope>
    <source>
        <strain evidence="2 3">KACC 22596</strain>
    </source>
</reference>
<protein>
    <recommendedName>
        <fullName evidence="4">DUF4142 domain-containing protein</fullName>
    </recommendedName>
</protein>
<dbReference type="Proteomes" id="UP000831390">
    <property type="component" value="Chromosome"/>
</dbReference>
<evidence type="ECO:0000313" key="3">
    <source>
        <dbReference type="Proteomes" id="UP000831390"/>
    </source>
</evidence>
<evidence type="ECO:0000313" key="2">
    <source>
        <dbReference type="EMBL" id="UOE33759.1"/>
    </source>
</evidence>
<name>A0ABY4B4H3_9BACT</name>
<dbReference type="RefSeq" id="WP_243513934.1">
    <property type="nucleotide sequence ID" value="NZ_CP094534.1"/>
</dbReference>
<keyword evidence="1" id="KW-0732">Signal</keyword>
<dbReference type="EMBL" id="CP094534">
    <property type="protein sequence ID" value="UOE33759.1"/>
    <property type="molecule type" value="Genomic_DNA"/>
</dbReference>
<gene>
    <name evidence="2" type="ORF">MTP16_21890</name>
</gene>
<evidence type="ECO:0000256" key="1">
    <source>
        <dbReference type="SAM" id="SignalP"/>
    </source>
</evidence>